<dbReference type="CDD" id="cd16936">
    <property type="entry name" value="HATPase_RsbW-like"/>
    <property type="match status" value="1"/>
</dbReference>
<dbReference type="EMBL" id="LGKG01000112">
    <property type="protein sequence ID" value="KPC64119.1"/>
    <property type="molecule type" value="Genomic_DNA"/>
</dbReference>
<comment type="caution">
    <text evidence="4">The sequence shown here is derived from an EMBL/GenBank/DDBJ whole genome shotgun (WGS) entry which is preliminary data.</text>
</comment>
<evidence type="ECO:0000313" key="5">
    <source>
        <dbReference type="Proteomes" id="UP000037982"/>
    </source>
</evidence>
<evidence type="ECO:0000259" key="3">
    <source>
        <dbReference type="Pfam" id="PF13581"/>
    </source>
</evidence>
<evidence type="ECO:0000256" key="2">
    <source>
        <dbReference type="SAM" id="MobiDB-lite"/>
    </source>
</evidence>
<dbReference type="PANTHER" id="PTHR35526:SF3">
    <property type="entry name" value="ANTI-SIGMA-F FACTOR RSBW"/>
    <property type="match status" value="1"/>
</dbReference>
<dbReference type="Pfam" id="PF13581">
    <property type="entry name" value="HATPase_c_2"/>
    <property type="match status" value="1"/>
</dbReference>
<dbReference type="RefSeq" id="WP_053923958.1">
    <property type="nucleotide sequence ID" value="NZ_LGKG01000112.1"/>
</dbReference>
<protein>
    <recommendedName>
        <fullName evidence="3">Histidine kinase/HSP90-like ATPase domain-containing protein</fullName>
    </recommendedName>
</protein>
<keyword evidence="1" id="KW-0723">Serine/threonine-protein kinase</keyword>
<dbReference type="SUPFAM" id="SSF55874">
    <property type="entry name" value="ATPase domain of HSP90 chaperone/DNA topoisomerase II/histidine kinase"/>
    <property type="match status" value="1"/>
</dbReference>
<evidence type="ECO:0000256" key="1">
    <source>
        <dbReference type="ARBA" id="ARBA00022527"/>
    </source>
</evidence>
<name>A0A0N0H122_9ACTN</name>
<dbReference type="AlphaFoldDB" id="A0A0N0H122"/>
<dbReference type="InterPro" id="IPR036890">
    <property type="entry name" value="HATPase_C_sf"/>
</dbReference>
<dbReference type="GO" id="GO:0004674">
    <property type="term" value="F:protein serine/threonine kinase activity"/>
    <property type="evidence" value="ECO:0007669"/>
    <property type="project" value="UniProtKB-KW"/>
</dbReference>
<feature type="domain" description="Histidine kinase/HSP90-like ATPase" evidence="3">
    <location>
        <begin position="19"/>
        <end position="136"/>
    </location>
</feature>
<dbReference type="InterPro" id="IPR050267">
    <property type="entry name" value="Anti-sigma-factor_SerPK"/>
</dbReference>
<gene>
    <name evidence="4" type="ORF">ADL29_13955</name>
</gene>
<proteinExistence type="predicted"/>
<reference evidence="5" key="1">
    <citation type="submission" date="2015-07" db="EMBL/GenBank/DDBJ databases">
        <authorList>
            <person name="Ju K.-S."/>
            <person name="Doroghazi J.R."/>
            <person name="Metcalf W.W."/>
        </authorList>
    </citation>
    <scope>NUCLEOTIDE SEQUENCE [LARGE SCALE GENOMIC DNA]</scope>
    <source>
        <strain evidence="5">NRRL ISP-5002</strain>
    </source>
</reference>
<dbReference type="Proteomes" id="UP000037982">
    <property type="component" value="Unassembled WGS sequence"/>
</dbReference>
<evidence type="ECO:0000313" key="4">
    <source>
        <dbReference type="EMBL" id="KPC64119.1"/>
    </source>
</evidence>
<keyword evidence="1" id="KW-0808">Transferase</keyword>
<dbReference type="PANTHER" id="PTHR35526">
    <property type="entry name" value="ANTI-SIGMA-F FACTOR RSBW-RELATED"/>
    <property type="match status" value="1"/>
</dbReference>
<dbReference type="Gene3D" id="3.30.565.10">
    <property type="entry name" value="Histidine kinase-like ATPase, C-terminal domain"/>
    <property type="match status" value="1"/>
</dbReference>
<organism evidence="4 5">
    <name type="scientific">Streptomyces chattanoogensis</name>
    <dbReference type="NCBI Taxonomy" id="66876"/>
    <lineage>
        <taxon>Bacteria</taxon>
        <taxon>Bacillati</taxon>
        <taxon>Actinomycetota</taxon>
        <taxon>Actinomycetes</taxon>
        <taxon>Kitasatosporales</taxon>
        <taxon>Streptomycetaceae</taxon>
        <taxon>Streptomyces</taxon>
    </lineage>
</organism>
<keyword evidence="5" id="KW-1185">Reference proteome</keyword>
<dbReference type="PATRIC" id="fig|66876.3.peg.3078"/>
<sequence length="139" mass="14197">MPDMPEPLSPAWRIALPHAPTAVSLARALVHTALLDLRAAANGATAELLTAELVAHAVEHTRGPHPIHLVVERVPAGCQVEVHDSGHGAGDSGSSDTGTGTGVGRIPDGRGLMLVQALGSAAGCRPTPYGKAVWFTLPA</sequence>
<dbReference type="InterPro" id="IPR003594">
    <property type="entry name" value="HATPase_dom"/>
</dbReference>
<feature type="region of interest" description="Disordered" evidence="2">
    <location>
        <begin position="83"/>
        <end position="102"/>
    </location>
</feature>
<keyword evidence="1" id="KW-0418">Kinase</keyword>
<accession>A0A0N0H122</accession>